<protein>
    <submittedName>
        <fullName evidence="1">Uncharacterized protein</fullName>
    </submittedName>
</protein>
<dbReference type="RefSeq" id="WP_344491913.1">
    <property type="nucleotide sequence ID" value="NZ_BAAAQX010000040.1"/>
</dbReference>
<accession>A0ABP5PRX1</accession>
<dbReference type="EMBL" id="BAAAQX010000040">
    <property type="protein sequence ID" value="GAA2214421.1"/>
    <property type="molecule type" value="Genomic_DNA"/>
</dbReference>
<keyword evidence="2" id="KW-1185">Reference proteome</keyword>
<evidence type="ECO:0000313" key="1">
    <source>
        <dbReference type="EMBL" id="GAA2214421.1"/>
    </source>
</evidence>
<gene>
    <name evidence="1" type="ORF">GCM10009850_098860</name>
</gene>
<proteinExistence type="predicted"/>
<comment type="caution">
    <text evidence="1">The sequence shown here is derived from an EMBL/GenBank/DDBJ whole genome shotgun (WGS) entry which is preliminary data.</text>
</comment>
<organism evidence="1 2">
    <name type="scientific">Nonomuraea monospora</name>
    <dbReference type="NCBI Taxonomy" id="568818"/>
    <lineage>
        <taxon>Bacteria</taxon>
        <taxon>Bacillati</taxon>
        <taxon>Actinomycetota</taxon>
        <taxon>Actinomycetes</taxon>
        <taxon>Streptosporangiales</taxon>
        <taxon>Streptosporangiaceae</taxon>
        <taxon>Nonomuraea</taxon>
    </lineage>
</organism>
<reference evidence="2" key="1">
    <citation type="journal article" date="2019" name="Int. J. Syst. Evol. Microbiol.">
        <title>The Global Catalogue of Microorganisms (GCM) 10K type strain sequencing project: providing services to taxonomists for standard genome sequencing and annotation.</title>
        <authorList>
            <consortium name="The Broad Institute Genomics Platform"/>
            <consortium name="The Broad Institute Genome Sequencing Center for Infectious Disease"/>
            <person name="Wu L."/>
            <person name="Ma J."/>
        </authorList>
    </citation>
    <scope>NUCLEOTIDE SEQUENCE [LARGE SCALE GENOMIC DNA]</scope>
    <source>
        <strain evidence="2">JCM 16114</strain>
    </source>
</reference>
<dbReference type="Proteomes" id="UP001499843">
    <property type="component" value="Unassembled WGS sequence"/>
</dbReference>
<sequence>MRDDQSAGSGVYRYYQRLLKNHWLGNGACWTVVVPDDGQPITLTEIGERLSGGASQVAHELARPVDAYPGEAAWAMLVGRSGSVTELFEYGFHGAFPPVLPRLSVGARAYSVYWNANAGNHIAFAADGEMLLAVDAMYPERWVHEPNVGRWPELTAMAPHFRWRNGKSWRAAALATIELTTGSRLSQDWLEQERSHLTSRDPVVDQQ</sequence>
<name>A0ABP5PRX1_9ACTN</name>
<evidence type="ECO:0000313" key="2">
    <source>
        <dbReference type="Proteomes" id="UP001499843"/>
    </source>
</evidence>